<evidence type="ECO:0000313" key="24">
    <source>
        <dbReference type="Proteomes" id="UP000887568"/>
    </source>
</evidence>
<dbReference type="SUPFAM" id="SSF53850">
    <property type="entry name" value="Periplasmic binding protein-like II"/>
    <property type="match status" value="1"/>
</dbReference>
<keyword evidence="9" id="KW-0675">Receptor</keyword>
<dbReference type="OMA" id="LTTWERQ"/>
<feature type="disulfide bond" evidence="17">
    <location>
        <begin position="764"/>
        <end position="822"/>
    </location>
</feature>
<keyword evidence="11" id="KW-0628">Postsynaptic cell membrane</keyword>
<reference evidence="23" key="1">
    <citation type="submission" date="2022-11" db="UniProtKB">
        <authorList>
            <consortium name="EnsemblMetazoa"/>
        </authorList>
    </citation>
    <scope>IDENTIFICATION</scope>
</reference>
<evidence type="ECO:0000256" key="13">
    <source>
        <dbReference type="ARBA" id="ARBA00023303"/>
    </source>
</evidence>
<dbReference type="FunFam" id="1.10.287.70:FF:000143">
    <property type="entry name" value="Probable glutamate receptor"/>
    <property type="match status" value="1"/>
</dbReference>
<dbReference type="InterPro" id="IPR019594">
    <property type="entry name" value="Glu/Gly-bd"/>
</dbReference>
<dbReference type="SMART" id="SM00918">
    <property type="entry name" value="Lig_chan-Glu_bd"/>
    <property type="match status" value="1"/>
</dbReference>
<dbReference type="SMART" id="SM00079">
    <property type="entry name" value="PBPe"/>
    <property type="match status" value="1"/>
</dbReference>
<feature type="site" description="Interaction with the cone snail toxin Con-ikot-ikot" evidence="16">
    <location>
        <position position="706"/>
    </location>
</feature>
<keyword evidence="4 19" id="KW-0812">Transmembrane</keyword>
<keyword evidence="17" id="KW-1015">Disulfide bond</keyword>
<feature type="chain" id="PRO_5037435118" evidence="20">
    <location>
        <begin position="25"/>
        <end position="913"/>
    </location>
</feature>
<evidence type="ECO:0000256" key="4">
    <source>
        <dbReference type="ARBA" id="ARBA00022692"/>
    </source>
</evidence>
<proteinExistence type="predicted"/>
<evidence type="ECO:0000256" key="11">
    <source>
        <dbReference type="ARBA" id="ARBA00023257"/>
    </source>
</evidence>
<feature type="transmembrane region" description="Helical" evidence="19">
    <location>
        <begin position="566"/>
        <end position="592"/>
    </location>
</feature>
<dbReference type="GO" id="GO:0015276">
    <property type="term" value="F:ligand-gated monoatomic ion channel activity"/>
    <property type="evidence" value="ECO:0007669"/>
    <property type="project" value="InterPro"/>
</dbReference>
<evidence type="ECO:0000256" key="14">
    <source>
        <dbReference type="ARBA" id="ARBA00034100"/>
    </source>
</evidence>
<feature type="compositionally biased region" description="Low complexity" evidence="18">
    <location>
        <begin position="868"/>
        <end position="881"/>
    </location>
</feature>
<keyword evidence="24" id="KW-1185">Reference proteome</keyword>
<evidence type="ECO:0000256" key="8">
    <source>
        <dbReference type="ARBA" id="ARBA00023136"/>
    </source>
</evidence>
<keyword evidence="20" id="KW-0732">Signal</keyword>
<dbReference type="Pfam" id="PF10613">
    <property type="entry name" value="Lig_chan-Glu_bd"/>
    <property type="match status" value="1"/>
</dbReference>
<feature type="region of interest" description="Disordered" evidence="18">
    <location>
        <begin position="868"/>
        <end position="913"/>
    </location>
</feature>
<evidence type="ECO:0000256" key="17">
    <source>
        <dbReference type="PIRSR" id="PIRSR601508-3"/>
    </source>
</evidence>
<dbReference type="SUPFAM" id="SSF53822">
    <property type="entry name" value="Periplasmic binding protein-like I"/>
    <property type="match status" value="1"/>
</dbReference>
<dbReference type="Gene3D" id="3.40.50.2300">
    <property type="match status" value="2"/>
</dbReference>
<evidence type="ECO:0000256" key="12">
    <source>
        <dbReference type="ARBA" id="ARBA00023286"/>
    </source>
</evidence>
<evidence type="ECO:0000313" key="23">
    <source>
        <dbReference type="EnsemblMetazoa" id="XP_038068072.1"/>
    </source>
</evidence>
<feature type="compositionally biased region" description="Gly residues" evidence="18">
    <location>
        <begin position="882"/>
        <end position="906"/>
    </location>
</feature>
<comment type="subcellular location">
    <subcellularLocation>
        <location evidence="1">Cell membrane</location>
        <topology evidence="1">Multi-pass membrane protein</topology>
    </subcellularLocation>
    <subcellularLocation>
        <location evidence="14">Postsynaptic cell membrane</location>
    </subcellularLocation>
</comment>
<dbReference type="InterPro" id="IPR001828">
    <property type="entry name" value="ANF_lig-bd_rcpt"/>
</dbReference>
<evidence type="ECO:0000256" key="5">
    <source>
        <dbReference type="ARBA" id="ARBA00022989"/>
    </source>
</evidence>
<dbReference type="InterPro" id="IPR015683">
    <property type="entry name" value="Ionotropic_Glu_rcpt"/>
</dbReference>
<dbReference type="InterPro" id="IPR001320">
    <property type="entry name" value="Iontro_rcpt_C"/>
</dbReference>
<feature type="signal peptide" evidence="20">
    <location>
        <begin position="1"/>
        <end position="24"/>
    </location>
</feature>
<keyword evidence="2" id="KW-0813">Transport</keyword>
<feature type="binding site" evidence="15">
    <location>
        <position position="700"/>
    </location>
    <ligand>
        <name>L-glutamate</name>
        <dbReference type="ChEBI" id="CHEBI:29985"/>
    </ligand>
</feature>
<feature type="region of interest" description="Disordered" evidence="18">
    <location>
        <begin position="330"/>
        <end position="352"/>
    </location>
</feature>
<feature type="binding site" evidence="15">
    <location>
        <position position="751"/>
    </location>
    <ligand>
        <name>L-glutamate</name>
        <dbReference type="ChEBI" id="CHEBI:29985"/>
    </ligand>
</feature>
<keyword evidence="3" id="KW-1003">Cell membrane</keyword>
<evidence type="ECO:0000256" key="18">
    <source>
        <dbReference type="SAM" id="MobiDB-lite"/>
    </source>
</evidence>
<dbReference type="Gene3D" id="1.10.287.70">
    <property type="match status" value="1"/>
</dbReference>
<protein>
    <submittedName>
        <fullName evidence="23">Uncharacterized protein</fullName>
    </submittedName>
</protein>
<dbReference type="AlphaFoldDB" id="A0A914AWF1"/>
<evidence type="ECO:0000256" key="1">
    <source>
        <dbReference type="ARBA" id="ARBA00004651"/>
    </source>
</evidence>
<evidence type="ECO:0000256" key="15">
    <source>
        <dbReference type="PIRSR" id="PIRSR601508-1"/>
    </source>
</evidence>
<dbReference type="GO" id="GO:0038023">
    <property type="term" value="F:signaling receptor activity"/>
    <property type="evidence" value="ECO:0007669"/>
    <property type="project" value="InterPro"/>
</dbReference>
<feature type="binding site" evidence="15">
    <location>
        <position position="529"/>
    </location>
    <ligand>
        <name>L-glutamate</name>
        <dbReference type="ChEBI" id="CHEBI:29985"/>
    </ligand>
</feature>
<evidence type="ECO:0000256" key="16">
    <source>
        <dbReference type="PIRSR" id="PIRSR601508-2"/>
    </source>
</evidence>
<feature type="domain" description="Ionotropic glutamate receptor L-glutamate and glycine-binding" evidence="22">
    <location>
        <begin position="445"/>
        <end position="518"/>
    </location>
</feature>
<keyword evidence="7" id="KW-0406">Ion transport</keyword>
<sequence length="913" mass="102610">MLSQTVKVLWSVVLLQLYVHRGDAGVVSIAALFGTESTDVKSVIQDGVQYINRNTSILSEVHSIEYTGIVGVKTSNSVFSALDDVCNLISGERPSAMILPEDKCPDCEDIAGIASHASNPVFSLDHGSYDSGSLAFKMHPSPEDTNNLFVDILEYFEWRNFIIVHDGGNALEFLQEVLNIQRVNEWNITAIELGERGNHEGYMELAGKIKAESSRNLFLFCSSEANAKAFIVWAQANPSAQILNAKYHWVLGNIDISLDRTFRTELEKTNAYITRFGMNYTREIQYAQPTSISTSTTEWPMRNRLAFDAVIAVGHALRLYREWREDNGESGTAVLPGDTQMPPCPTSSATPTENALSRYLKQVAFEGISGNVEFDSKGNRVNYTISIYSGQFRTLDQMRGEWTQNKAYWEQKWKRKWESEGHLNVTYHNYASERTIKIVTIESKPFLMLKGNDTLTDQGSYAGNNRFEGYIIDLMERIKTHIKGIDFDYQVELVADGKFGSSHPYSKIWDGMVGDVVRKKADIAAGPLTVTPDRAAAIDFTYPFMSSGITILMKHPNYVQHNPFRIMYPFGIEVWFINLVAFFIISAMLYFFNYFDPYEWRAAAERRETFEENAENFTMKNSLWFATTTMFLQSFDASPRSNAGRCLAAFWWVFTIIMVFLYLLNLTHFVTTNKRLAYAKTAEDLLDQTEVAFGSVEKGSTYFYFKKSSVPEFQRLWQHMNTRIPSPWVKNVPEGIQRVRDSNGYYAFIGEAGELNFLASKRPCDLLVSGTYITRTTYALAVQKGSPLRDQLSSAIESLRDTGVLEDLEREWWDLDIRHQECANLTTWERQGVFSLTTVDLQGVYYILVIGIILAAVTFILESISYSCSGGKKKSSSSARNGGMGGGMSGPRGGGGGAVGGPASGGGDEKMWI</sequence>
<keyword evidence="5 19" id="KW-1133">Transmembrane helix</keyword>
<organism evidence="23 24">
    <name type="scientific">Patiria miniata</name>
    <name type="common">Bat star</name>
    <name type="synonym">Asterina miniata</name>
    <dbReference type="NCBI Taxonomy" id="46514"/>
    <lineage>
        <taxon>Eukaryota</taxon>
        <taxon>Metazoa</taxon>
        <taxon>Echinodermata</taxon>
        <taxon>Eleutherozoa</taxon>
        <taxon>Asterozoa</taxon>
        <taxon>Asteroidea</taxon>
        <taxon>Valvatacea</taxon>
        <taxon>Valvatida</taxon>
        <taxon>Asterinidae</taxon>
        <taxon>Patiria</taxon>
    </lineage>
</organism>
<evidence type="ECO:0000256" key="20">
    <source>
        <dbReference type="SAM" id="SignalP"/>
    </source>
</evidence>
<accession>A0A914AWF1</accession>
<feature type="transmembrane region" description="Helical" evidence="19">
    <location>
        <begin position="843"/>
        <end position="864"/>
    </location>
</feature>
<feature type="transmembrane region" description="Helical" evidence="19">
    <location>
        <begin position="646"/>
        <end position="664"/>
    </location>
</feature>
<dbReference type="Pfam" id="PF00060">
    <property type="entry name" value="Lig_chan"/>
    <property type="match status" value="1"/>
</dbReference>
<keyword evidence="12" id="KW-1071">Ligand-gated ion channel</keyword>
<feature type="binding site" evidence="15">
    <location>
        <position position="527"/>
    </location>
    <ligand>
        <name>L-glutamate</name>
        <dbReference type="ChEBI" id="CHEBI:29985"/>
    </ligand>
</feature>
<feature type="domain" description="Ionotropic glutamate receptor C-terminal" evidence="21">
    <location>
        <begin position="435"/>
        <end position="815"/>
    </location>
</feature>
<keyword evidence="13" id="KW-0407">Ion channel</keyword>
<evidence type="ECO:0000256" key="9">
    <source>
        <dbReference type="ARBA" id="ARBA00023170"/>
    </source>
</evidence>
<dbReference type="RefSeq" id="XP_038068072.1">
    <property type="nucleotide sequence ID" value="XM_038212144.1"/>
</dbReference>
<evidence type="ECO:0000256" key="19">
    <source>
        <dbReference type="SAM" id="Phobius"/>
    </source>
</evidence>
<dbReference type="PRINTS" id="PR00177">
    <property type="entry name" value="NMDARECEPTOR"/>
</dbReference>
<evidence type="ECO:0000259" key="22">
    <source>
        <dbReference type="SMART" id="SM00918"/>
    </source>
</evidence>
<evidence type="ECO:0000256" key="7">
    <source>
        <dbReference type="ARBA" id="ARBA00023065"/>
    </source>
</evidence>
<dbReference type="InterPro" id="IPR028082">
    <property type="entry name" value="Peripla_BP_I"/>
</dbReference>
<evidence type="ECO:0000256" key="10">
    <source>
        <dbReference type="ARBA" id="ARBA00023180"/>
    </source>
</evidence>
<dbReference type="GeneID" id="119737651"/>
<dbReference type="Pfam" id="PF01094">
    <property type="entry name" value="ANF_receptor"/>
    <property type="match status" value="1"/>
</dbReference>
<evidence type="ECO:0000256" key="6">
    <source>
        <dbReference type="ARBA" id="ARBA00023018"/>
    </source>
</evidence>
<evidence type="ECO:0000256" key="3">
    <source>
        <dbReference type="ARBA" id="ARBA00022475"/>
    </source>
</evidence>
<evidence type="ECO:0000256" key="2">
    <source>
        <dbReference type="ARBA" id="ARBA00022448"/>
    </source>
</evidence>
<dbReference type="FunFam" id="3.40.190.10:FF:000024">
    <property type="entry name" value="Glutamate receptor, ionotropic, delta 1"/>
    <property type="match status" value="1"/>
</dbReference>
<feature type="binding site" evidence="15">
    <location>
        <position position="701"/>
    </location>
    <ligand>
        <name>L-glutamate</name>
        <dbReference type="ChEBI" id="CHEBI:29985"/>
    </ligand>
</feature>
<dbReference type="EnsemblMetazoa" id="XM_038212144.1">
    <property type="protein sequence ID" value="XP_038068072.1"/>
    <property type="gene ID" value="LOC119737651"/>
</dbReference>
<dbReference type="InterPro" id="IPR001508">
    <property type="entry name" value="Iono_Glu_rcpt_met"/>
</dbReference>
<keyword evidence="8 19" id="KW-0472">Membrane</keyword>
<feature type="binding site" evidence="15">
    <location>
        <position position="534"/>
    </location>
    <ligand>
        <name>L-glutamate</name>
        <dbReference type="ChEBI" id="CHEBI:29985"/>
    </ligand>
</feature>
<keyword evidence="10" id="KW-0325">Glycoprotein</keyword>
<evidence type="ECO:0000259" key="21">
    <source>
        <dbReference type="SMART" id="SM00079"/>
    </source>
</evidence>
<dbReference type="OrthoDB" id="5984008at2759"/>
<keyword evidence="6" id="KW-0770">Synapse</keyword>
<dbReference type="Proteomes" id="UP000887568">
    <property type="component" value="Unplaced"/>
</dbReference>
<dbReference type="GO" id="GO:0045211">
    <property type="term" value="C:postsynaptic membrane"/>
    <property type="evidence" value="ECO:0007669"/>
    <property type="project" value="UniProtKB-SubCell"/>
</dbReference>
<dbReference type="Gene3D" id="3.40.190.10">
    <property type="entry name" value="Periplasmic binding protein-like II"/>
    <property type="match status" value="2"/>
</dbReference>
<dbReference type="PANTHER" id="PTHR18966">
    <property type="entry name" value="IONOTROPIC GLUTAMATE RECEPTOR"/>
    <property type="match status" value="1"/>
</dbReference>
<name>A0A914AWF1_PATMI</name>